<dbReference type="RefSeq" id="WP_077243121.1">
    <property type="nucleotide sequence ID" value="NZ_FXTS01000004.1"/>
</dbReference>
<reference evidence="4" key="1">
    <citation type="submission" date="2017-02" db="EMBL/GenBank/DDBJ databases">
        <title>Draft Genome Sequence of the Salt Water Bacterium Oceanospirillum linum ATCC 11336.</title>
        <authorList>
            <person name="Trachtenberg A.M."/>
            <person name="Carney J.G."/>
            <person name="Linnane J.D."/>
            <person name="Rheaume B.A."/>
            <person name="Pitts N.L."/>
            <person name="Mykles D.L."/>
            <person name="Maclea K.S."/>
        </authorList>
    </citation>
    <scope>NUCLEOTIDE SEQUENCE [LARGE SCALE GENOMIC DNA]</scope>
    <source>
        <strain evidence="4">ATCC 11336</strain>
    </source>
</reference>
<dbReference type="STRING" id="966.BTA35_0204125"/>
<keyword evidence="2" id="KW-0472">Membrane</keyword>
<comment type="caution">
    <text evidence="4">The sequence shown here is derived from an EMBL/GenBank/DDBJ whole genome shotgun (WGS) entry which is preliminary data.</text>
</comment>
<feature type="compositionally biased region" description="Acidic residues" evidence="1">
    <location>
        <begin position="174"/>
        <end position="187"/>
    </location>
</feature>
<feature type="domain" description="Cytoskeleton protein RodZ-like C-terminal" evidence="3">
    <location>
        <begin position="253"/>
        <end position="324"/>
    </location>
</feature>
<dbReference type="SUPFAM" id="SSF47413">
    <property type="entry name" value="lambda repressor-like DNA-binding domains"/>
    <property type="match status" value="1"/>
</dbReference>
<proteinExistence type="predicted"/>
<keyword evidence="2" id="KW-1133">Transmembrane helix</keyword>
<gene>
    <name evidence="4" type="ORF">BTA35_0204125</name>
</gene>
<keyword evidence="2" id="KW-0812">Transmembrane</keyword>
<dbReference type="CDD" id="cd00093">
    <property type="entry name" value="HTH_XRE"/>
    <property type="match status" value="1"/>
</dbReference>
<sequence>MTDTVATHDDTQSDAQLPENMPGEQLKKGRERMQLTTREVSEKLNLKHSFVTQIEEDNYSALPGTTFIRGYLRAYAKLVGVDAEALIDIYNTHFNEEPKPEERYKPVEVIKPQRSSSDPLIKYTTIAVVAALIALSIIWWQSRNGSEPLSLVQSDTVTVETSEGETIIAQMDLSDTEDEGLTEEPGDTSDGAISEEAPVITENTAEETAEELPLTQESVTDGGVSEPEPEAVSVEPTPEEIGQAVSVQARLMITYTEECWVEITDGRGIQVVSNLKQAGDESLVEGVPPFKLMIGNATGAVVSYQGEEVDLKPHTNRNNIARFTLGE</sequence>
<organism evidence="4 5">
    <name type="scientific">Oceanospirillum linum</name>
    <dbReference type="NCBI Taxonomy" id="966"/>
    <lineage>
        <taxon>Bacteria</taxon>
        <taxon>Pseudomonadati</taxon>
        <taxon>Pseudomonadota</taxon>
        <taxon>Gammaproteobacteria</taxon>
        <taxon>Oceanospirillales</taxon>
        <taxon>Oceanospirillaceae</taxon>
        <taxon>Oceanospirillum</taxon>
    </lineage>
</organism>
<feature type="region of interest" description="Disordered" evidence="1">
    <location>
        <begin position="1"/>
        <end position="30"/>
    </location>
</feature>
<dbReference type="Pfam" id="PF13464">
    <property type="entry name" value="RodZ_C"/>
    <property type="match status" value="1"/>
</dbReference>
<protein>
    <recommendedName>
        <fullName evidence="3">Cytoskeleton protein RodZ-like C-terminal domain-containing protein</fullName>
    </recommendedName>
</protein>
<dbReference type="PANTHER" id="PTHR34475:SF1">
    <property type="entry name" value="CYTOSKELETON PROTEIN RODZ"/>
    <property type="match status" value="1"/>
</dbReference>
<feature type="compositionally biased region" description="Low complexity" evidence="1">
    <location>
        <begin position="224"/>
        <end position="236"/>
    </location>
</feature>
<dbReference type="Gene3D" id="1.10.260.40">
    <property type="entry name" value="lambda repressor-like DNA-binding domains"/>
    <property type="match status" value="1"/>
</dbReference>
<feature type="compositionally biased region" description="Basic and acidic residues" evidence="1">
    <location>
        <begin position="1"/>
        <end position="11"/>
    </location>
</feature>
<dbReference type="GO" id="GO:0003677">
    <property type="term" value="F:DNA binding"/>
    <property type="evidence" value="ECO:0007669"/>
    <property type="project" value="InterPro"/>
</dbReference>
<dbReference type="AlphaFoldDB" id="A0A1T1HFT2"/>
<name>A0A1T1HFT2_OCELI</name>
<evidence type="ECO:0000313" key="5">
    <source>
        <dbReference type="Proteomes" id="UP000190064"/>
    </source>
</evidence>
<feature type="transmembrane region" description="Helical" evidence="2">
    <location>
        <begin position="120"/>
        <end position="140"/>
    </location>
</feature>
<accession>A0A1T1HFT2</accession>
<dbReference type="InterPro" id="IPR025194">
    <property type="entry name" value="RodZ-like_C"/>
</dbReference>
<dbReference type="PANTHER" id="PTHR34475">
    <property type="match status" value="1"/>
</dbReference>
<dbReference type="InterPro" id="IPR050400">
    <property type="entry name" value="Bact_Cytoskel_RodZ"/>
</dbReference>
<dbReference type="InterPro" id="IPR001387">
    <property type="entry name" value="Cro/C1-type_HTH"/>
</dbReference>
<dbReference type="Pfam" id="PF13413">
    <property type="entry name" value="HTH_25"/>
    <property type="match status" value="1"/>
</dbReference>
<dbReference type="InterPro" id="IPR010982">
    <property type="entry name" value="Lambda_DNA-bd_dom_sf"/>
</dbReference>
<feature type="region of interest" description="Disordered" evidence="1">
    <location>
        <begin position="172"/>
        <end position="236"/>
    </location>
</feature>
<keyword evidence="5" id="KW-1185">Reference proteome</keyword>
<evidence type="ECO:0000256" key="1">
    <source>
        <dbReference type="SAM" id="MobiDB-lite"/>
    </source>
</evidence>
<evidence type="ECO:0000259" key="3">
    <source>
        <dbReference type="Pfam" id="PF13464"/>
    </source>
</evidence>
<dbReference type="Proteomes" id="UP000190064">
    <property type="component" value="Unassembled WGS sequence"/>
</dbReference>
<evidence type="ECO:0000256" key="2">
    <source>
        <dbReference type="SAM" id="Phobius"/>
    </source>
</evidence>
<dbReference type="EMBL" id="MTSD02000001">
    <property type="protein sequence ID" value="OOV88676.1"/>
    <property type="molecule type" value="Genomic_DNA"/>
</dbReference>
<evidence type="ECO:0000313" key="4">
    <source>
        <dbReference type="EMBL" id="OOV88676.1"/>
    </source>
</evidence>